<proteinExistence type="inferred from homology"/>
<dbReference type="EMBL" id="KQ976435">
    <property type="protein sequence ID" value="KYM87052.1"/>
    <property type="molecule type" value="Genomic_DNA"/>
</dbReference>
<feature type="compositionally biased region" description="Low complexity" evidence="2">
    <location>
        <begin position="354"/>
        <end position="368"/>
    </location>
</feature>
<comment type="similarity">
    <text evidence="1">Belongs to the CDV3 family.</text>
</comment>
<feature type="compositionally biased region" description="Polar residues" evidence="2">
    <location>
        <begin position="442"/>
        <end position="455"/>
    </location>
</feature>
<evidence type="ECO:0000256" key="1">
    <source>
        <dbReference type="ARBA" id="ARBA00006062"/>
    </source>
</evidence>
<evidence type="ECO:0000313" key="3">
    <source>
        <dbReference type="EMBL" id="KYM87052.1"/>
    </source>
</evidence>
<protein>
    <submittedName>
        <fullName evidence="3">Protein CDV3 like protein</fullName>
    </submittedName>
</protein>
<accession>A0A195BNX0</accession>
<name>A0A195BNX0_9HYME</name>
<organism evidence="3 4">
    <name type="scientific">Atta colombica</name>
    <dbReference type="NCBI Taxonomy" id="520822"/>
    <lineage>
        <taxon>Eukaryota</taxon>
        <taxon>Metazoa</taxon>
        <taxon>Ecdysozoa</taxon>
        <taxon>Arthropoda</taxon>
        <taxon>Hexapoda</taxon>
        <taxon>Insecta</taxon>
        <taxon>Pterygota</taxon>
        <taxon>Neoptera</taxon>
        <taxon>Endopterygota</taxon>
        <taxon>Hymenoptera</taxon>
        <taxon>Apocrita</taxon>
        <taxon>Aculeata</taxon>
        <taxon>Formicoidea</taxon>
        <taxon>Formicidae</taxon>
        <taxon>Myrmicinae</taxon>
        <taxon>Atta</taxon>
    </lineage>
</organism>
<dbReference type="InterPro" id="IPR026806">
    <property type="entry name" value="CDV3"/>
</dbReference>
<evidence type="ECO:0000313" key="4">
    <source>
        <dbReference type="Proteomes" id="UP000078540"/>
    </source>
</evidence>
<gene>
    <name evidence="3" type="ORF">ALC53_03669</name>
</gene>
<dbReference type="PANTHER" id="PTHR16284">
    <property type="entry name" value="PROTEIN CDV3 HOMOLOG"/>
    <property type="match status" value="1"/>
</dbReference>
<sequence length="470" mass="52627">MRERRTVVAPVVRTIKKSHRRMLNSEYCVHRGARCGICGIRVGLRMRNITPSDPIEESSSSRVHLILRFELIIFRAGKASNFLLDGRRASCDPRDFAFCRSRVETNRDLREISAATRDEFFLNLFRVSEKFCSRNQFVPSRAFRCALDSCSGEIGAVNFRRRQAHVDERSRYHDHAQSVIKRVFSVSAIARSHASQIHLPLRLSHVTPSGLRRVAMADLDDFFAKKDRKKAKGKKFATTDEVAKKLEETGKRLEKPKPKEKPANPEGEESQHTEDEDEWKEFEEEKKDYSGLKIGHLTINDSVDAESDDERGTFEICSDGESGEGGTKYMGPWKKPDLPPETPEVVPTPPAPPVAAAAAAAAAAATATSTGSSYKAPHLRNQPTFASPRPRGRNVAPDINSEEYFPTLNSKPQQQNNGSGPWGRRRREEGVFEEVRNRGGSRSYNVSESQAQTPKLSLGNKYGALSQDQS</sequence>
<dbReference type="Proteomes" id="UP000078540">
    <property type="component" value="Unassembled WGS sequence"/>
</dbReference>
<dbReference type="GO" id="GO:0005737">
    <property type="term" value="C:cytoplasm"/>
    <property type="evidence" value="ECO:0007669"/>
    <property type="project" value="TreeGrafter"/>
</dbReference>
<feature type="compositionally biased region" description="Pro residues" evidence="2">
    <location>
        <begin position="339"/>
        <end position="353"/>
    </location>
</feature>
<dbReference type="AlphaFoldDB" id="A0A195BNX0"/>
<feature type="compositionally biased region" description="Basic and acidic residues" evidence="2">
    <location>
        <begin position="426"/>
        <end position="437"/>
    </location>
</feature>
<evidence type="ECO:0000256" key="2">
    <source>
        <dbReference type="SAM" id="MobiDB-lite"/>
    </source>
</evidence>
<feature type="region of interest" description="Disordered" evidence="2">
    <location>
        <begin position="247"/>
        <end position="470"/>
    </location>
</feature>
<dbReference type="PANTHER" id="PTHR16284:SF13">
    <property type="entry name" value="PROTEIN CDV3 HOMOLOG"/>
    <property type="match status" value="1"/>
</dbReference>
<feature type="compositionally biased region" description="Basic and acidic residues" evidence="2">
    <location>
        <begin position="247"/>
        <end position="273"/>
    </location>
</feature>
<dbReference type="Pfam" id="PF15359">
    <property type="entry name" value="CDV3"/>
    <property type="match status" value="1"/>
</dbReference>
<reference evidence="3 4" key="1">
    <citation type="submission" date="2015-09" db="EMBL/GenBank/DDBJ databases">
        <title>Atta colombica WGS genome.</title>
        <authorList>
            <person name="Nygaard S."/>
            <person name="Hu H."/>
            <person name="Boomsma J."/>
            <person name="Zhang G."/>
        </authorList>
    </citation>
    <scope>NUCLEOTIDE SEQUENCE [LARGE SCALE GENOMIC DNA]</scope>
    <source>
        <strain evidence="3">Treedump-2</strain>
        <tissue evidence="3">Whole body</tissue>
    </source>
</reference>
<keyword evidence="4" id="KW-1185">Reference proteome</keyword>
<feature type="compositionally biased region" description="Polar residues" evidence="2">
    <location>
        <begin position="407"/>
        <end position="419"/>
    </location>
</feature>
<dbReference type="STRING" id="520822.A0A195BNX0"/>